<keyword evidence="2" id="KW-1185">Reference proteome</keyword>
<dbReference type="Proteomes" id="UP000054270">
    <property type="component" value="Unassembled WGS sequence"/>
</dbReference>
<organism evidence="1 2">
    <name type="scientific">Hypholoma sublateritium (strain FD-334 SS-4)</name>
    <dbReference type="NCBI Taxonomy" id="945553"/>
    <lineage>
        <taxon>Eukaryota</taxon>
        <taxon>Fungi</taxon>
        <taxon>Dikarya</taxon>
        <taxon>Basidiomycota</taxon>
        <taxon>Agaricomycotina</taxon>
        <taxon>Agaricomycetes</taxon>
        <taxon>Agaricomycetidae</taxon>
        <taxon>Agaricales</taxon>
        <taxon>Agaricineae</taxon>
        <taxon>Strophariaceae</taxon>
        <taxon>Hypholoma</taxon>
    </lineage>
</organism>
<gene>
    <name evidence="1" type="ORF">HYPSUDRAFT_210463</name>
</gene>
<evidence type="ECO:0000313" key="1">
    <source>
        <dbReference type="EMBL" id="KJA12508.1"/>
    </source>
</evidence>
<evidence type="ECO:0000313" key="2">
    <source>
        <dbReference type="Proteomes" id="UP000054270"/>
    </source>
</evidence>
<reference evidence="2" key="1">
    <citation type="submission" date="2014-04" db="EMBL/GenBank/DDBJ databases">
        <title>Evolutionary Origins and Diversification of the Mycorrhizal Mutualists.</title>
        <authorList>
            <consortium name="DOE Joint Genome Institute"/>
            <consortium name="Mycorrhizal Genomics Consortium"/>
            <person name="Kohler A."/>
            <person name="Kuo A."/>
            <person name="Nagy L.G."/>
            <person name="Floudas D."/>
            <person name="Copeland A."/>
            <person name="Barry K.W."/>
            <person name="Cichocki N."/>
            <person name="Veneault-Fourrey C."/>
            <person name="LaButti K."/>
            <person name="Lindquist E.A."/>
            <person name="Lipzen A."/>
            <person name="Lundell T."/>
            <person name="Morin E."/>
            <person name="Murat C."/>
            <person name="Riley R."/>
            <person name="Ohm R."/>
            <person name="Sun H."/>
            <person name="Tunlid A."/>
            <person name="Henrissat B."/>
            <person name="Grigoriev I.V."/>
            <person name="Hibbett D.S."/>
            <person name="Martin F."/>
        </authorList>
    </citation>
    <scope>NUCLEOTIDE SEQUENCE [LARGE SCALE GENOMIC DNA]</scope>
    <source>
        <strain evidence="2">FD-334 SS-4</strain>
    </source>
</reference>
<name>A0A0D2LNW3_HYPSF</name>
<proteinExistence type="predicted"/>
<protein>
    <submittedName>
        <fullName evidence="1">Uncharacterized protein</fullName>
    </submittedName>
</protein>
<dbReference type="AlphaFoldDB" id="A0A0D2LNW3"/>
<sequence>MHDLLSHLPKPLDRKRRLQAALASGTNNVSGGLIQQQPATNCNDTENQQHEACQMDVDAMQPVTTADMDIDIDVLPPTPNLTRAGRPRRHYRLPRRFEDFLPEPASPGEREPELQILLESGETTPEGRHEIPMHHCLYVI</sequence>
<accession>A0A0D2LNW3</accession>
<dbReference type="EMBL" id="KN818219">
    <property type="protein sequence ID" value="KJA12508.1"/>
    <property type="molecule type" value="Genomic_DNA"/>
</dbReference>